<organism evidence="7 8">
    <name type="scientific">Microlunatus sagamiharensis</name>
    <dbReference type="NCBI Taxonomy" id="546874"/>
    <lineage>
        <taxon>Bacteria</taxon>
        <taxon>Bacillati</taxon>
        <taxon>Actinomycetota</taxon>
        <taxon>Actinomycetes</taxon>
        <taxon>Propionibacteriales</taxon>
        <taxon>Propionibacteriaceae</taxon>
        <taxon>Microlunatus</taxon>
    </lineage>
</organism>
<reference evidence="8" key="1">
    <citation type="submission" date="2016-10" db="EMBL/GenBank/DDBJ databases">
        <authorList>
            <person name="Varghese N."/>
            <person name="Submissions S."/>
        </authorList>
    </citation>
    <scope>NUCLEOTIDE SEQUENCE [LARGE SCALE GENOMIC DNA]</scope>
    <source>
        <strain evidence="8">DSM 21743</strain>
    </source>
</reference>
<feature type="chain" id="PRO_5009281140" evidence="6">
    <location>
        <begin position="29"/>
        <end position="496"/>
    </location>
</feature>
<dbReference type="AlphaFoldDB" id="A0A1H2N452"/>
<dbReference type="PANTHER" id="PTHR23221">
    <property type="entry name" value="GLYCOSYLPHOSPHATIDYLINOSITOL PHOSPHOLIPASE D"/>
    <property type="match status" value="1"/>
</dbReference>
<accession>A0A1H2N452</accession>
<evidence type="ECO:0000313" key="7">
    <source>
        <dbReference type="EMBL" id="SDV00250.1"/>
    </source>
</evidence>
<dbReference type="RefSeq" id="WP_091076665.1">
    <property type="nucleotide sequence ID" value="NZ_LT629799.1"/>
</dbReference>
<dbReference type="SMART" id="SM00191">
    <property type="entry name" value="Int_alpha"/>
    <property type="match status" value="6"/>
</dbReference>
<proteinExistence type="predicted"/>
<dbReference type="OrthoDB" id="344301at2"/>
<keyword evidence="3" id="KW-0378">Hydrolase</keyword>
<protein>
    <submittedName>
        <fullName evidence="7">FG-GAP repeat-containing protein</fullName>
    </submittedName>
</protein>
<dbReference type="PANTHER" id="PTHR23221:SF7">
    <property type="entry name" value="PHOSPHATIDYLINOSITOL-GLYCAN-SPECIFIC PHOSPHOLIPASE D"/>
    <property type="match status" value="1"/>
</dbReference>
<dbReference type="Proteomes" id="UP000198825">
    <property type="component" value="Chromosome I"/>
</dbReference>
<evidence type="ECO:0000256" key="3">
    <source>
        <dbReference type="ARBA" id="ARBA00022801"/>
    </source>
</evidence>
<evidence type="ECO:0000256" key="6">
    <source>
        <dbReference type="SAM" id="SignalP"/>
    </source>
</evidence>
<dbReference type="InterPro" id="IPR013517">
    <property type="entry name" value="FG-GAP"/>
</dbReference>
<keyword evidence="8" id="KW-1185">Reference proteome</keyword>
<evidence type="ECO:0000256" key="4">
    <source>
        <dbReference type="ARBA" id="ARBA00023180"/>
    </source>
</evidence>
<keyword evidence="4" id="KW-0325">Glycoprotein</keyword>
<evidence type="ECO:0000256" key="2">
    <source>
        <dbReference type="ARBA" id="ARBA00022737"/>
    </source>
</evidence>
<dbReference type="InterPro" id="IPR028994">
    <property type="entry name" value="Integrin_alpha_N"/>
</dbReference>
<dbReference type="PROSITE" id="PS51470">
    <property type="entry name" value="FG_GAP"/>
    <property type="match status" value="4"/>
</dbReference>
<dbReference type="GO" id="GO:0007155">
    <property type="term" value="P:cell adhesion"/>
    <property type="evidence" value="ECO:0007669"/>
    <property type="project" value="InterPro"/>
</dbReference>
<keyword evidence="2" id="KW-0677">Repeat</keyword>
<dbReference type="Gene3D" id="2.130.10.130">
    <property type="entry name" value="Integrin alpha, N-terminal"/>
    <property type="match status" value="3"/>
</dbReference>
<dbReference type="SUPFAM" id="SSF69318">
    <property type="entry name" value="Integrin alpha N-terminal domain"/>
    <property type="match status" value="2"/>
</dbReference>
<gene>
    <name evidence="7" type="ORF">SAMN04488544_3286</name>
</gene>
<name>A0A1H2N452_9ACTN</name>
<evidence type="ECO:0000256" key="1">
    <source>
        <dbReference type="ARBA" id="ARBA00022729"/>
    </source>
</evidence>
<feature type="region of interest" description="Disordered" evidence="5">
    <location>
        <begin position="402"/>
        <end position="422"/>
    </location>
</feature>
<dbReference type="GO" id="GO:0016787">
    <property type="term" value="F:hydrolase activity"/>
    <property type="evidence" value="ECO:0007669"/>
    <property type="project" value="UniProtKB-KW"/>
</dbReference>
<dbReference type="InterPro" id="IPR013519">
    <property type="entry name" value="Int_alpha_beta-p"/>
</dbReference>
<evidence type="ECO:0000256" key="5">
    <source>
        <dbReference type="SAM" id="MobiDB-lite"/>
    </source>
</evidence>
<dbReference type="Pfam" id="PF01839">
    <property type="entry name" value="FG-GAP"/>
    <property type="match status" value="5"/>
</dbReference>
<sequence length="496" mass="49405">MRRTRKYSLAAAAGLVLPLALGAGPASAATAAKPYDFDGDGFPELVAGAPDLDVNGKDEAGGVAWEMSRSSQVTSDRAVLTQSTSKVPGASETGDHFGAAVASGDFNRDGYADLAVGAPGEDGDAKDAGSVTILYGSPDGPTGKGSTRFSRPTEKKGAQFGAALAAGDLNGDGYADLVVGAPGDDKDSAASEDFPASGTVTVLLGGKKGITTTGRTSVRGTRGTEDQDFRFGSALAVADADGDGKPDVVVVSAGRENRDGAAAAGSVSFCPGGSAAPSACTRIVRTVDLAGIRALAVGNLLGTARNEIVVGVSAGEEVDDRIAVLRLNGTGTGTKAAVTFQHQNGFGLPGRTRGDGFGAALLVAELTGDAYDDLVVGAPRQPVGDEDAGRVVLVRGGANGLASSGNSSFDQETAGVPGGSETGDDFGAALGLVDRDLDGRADVVVGIPGKGDDGGRVVSLHATGTGLDGEGDRDSYQLRDYGYAARGQARYGASIG</sequence>
<dbReference type="STRING" id="546874.SAMN04488544_3286"/>
<dbReference type="InterPro" id="IPR000413">
    <property type="entry name" value="Integrin_alpha"/>
</dbReference>
<keyword evidence="1 6" id="KW-0732">Signal</keyword>
<dbReference type="GO" id="GO:0008305">
    <property type="term" value="C:integrin complex"/>
    <property type="evidence" value="ECO:0007669"/>
    <property type="project" value="InterPro"/>
</dbReference>
<dbReference type="EMBL" id="LT629799">
    <property type="protein sequence ID" value="SDV00250.1"/>
    <property type="molecule type" value="Genomic_DNA"/>
</dbReference>
<feature type="signal peptide" evidence="6">
    <location>
        <begin position="1"/>
        <end position="28"/>
    </location>
</feature>
<evidence type="ECO:0000313" key="8">
    <source>
        <dbReference type="Proteomes" id="UP000198825"/>
    </source>
</evidence>
<dbReference type="PRINTS" id="PR01185">
    <property type="entry name" value="INTEGRINA"/>
</dbReference>